<feature type="domain" description="Radical SAM core" evidence="12">
    <location>
        <begin position="1"/>
        <end position="238"/>
    </location>
</feature>
<dbReference type="GO" id="GO:0005737">
    <property type="term" value="C:cytoplasm"/>
    <property type="evidence" value="ECO:0007669"/>
    <property type="project" value="UniProtKB-SubCell"/>
</dbReference>
<comment type="caution">
    <text evidence="13">The sequence shown here is derived from an EMBL/GenBank/DDBJ whole genome shotgun (WGS) entry which is preliminary data.</text>
</comment>
<accession>F9Q992</accession>
<evidence type="ECO:0000256" key="11">
    <source>
        <dbReference type="SAM" id="Phobius"/>
    </source>
</evidence>
<evidence type="ECO:0000256" key="1">
    <source>
        <dbReference type="ARBA" id="ARBA00001966"/>
    </source>
</evidence>
<dbReference type="Gene3D" id="3.20.20.70">
    <property type="entry name" value="Aldolase class I"/>
    <property type="match status" value="1"/>
</dbReference>
<sequence length="415" mass="47148">MLTLPPLSLYVHIPWCVQKCPYCDFNSHAQKDDIPETEYIEHLLTDLRHDLAQYSESIAARPLHSIFIGGGTPSLFSPDSIGQLLEAIKQQIPFSADIEITLEANPGTVEAARFEGYAAVGVTRISMGIQSFNDDKLQRLGRIHNAAEAEHAVGLLKSSGVATFNLDLMHGLPNQTLDEALHDLHRAIALSPPHLSWYQLTIEPNTQFASRPPKLPDEDALWDIFEQGDQLLRAAGYQQYETSAYAKPGYQCRHNLNYWRFGDYLAIGCGAHGKLSFTDGRILRYSKTRHPRGYMRGEYTYETRWVTEDERIFEFFMNRFRLLEAVPKADFMAYTGLPLSVVAEPMARALAENYVSESAQHWQITEHGKLFLNSLLEIFWINFCLVLLLFIPCGKKLHLSQCLSRIKVRLTQTIT</sequence>
<keyword evidence="7 10" id="KW-0408">Iron</keyword>
<dbReference type="SFLD" id="SFLDF00562">
    <property type="entry name" value="HemN-like__clustered_with_heat"/>
    <property type="match status" value="1"/>
</dbReference>
<evidence type="ECO:0000259" key="12">
    <source>
        <dbReference type="PROSITE" id="PS51918"/>
    </source>
</evidence>
<dbReference type="PROSITE" id="PS51918">
    <property type="entry name" value="RADICAL_SAM"/>
    <property type="match status" value="1"/>
</dbReference>
<organism evidence="13 14">
    <name type="scientific">Haemophilus pittmaniae HK 85</name>
    <dbReference type="NCBI Taxonomy" id="1035188"/>
    <lineage>
        <taxon>Bacteria</taxon>
        <taxon>Pseudomonadati</taxon>
        <taxon>Pseudomonadota</taxon>
        <taxon>Gammaproteobacteria</taxon>
        <taxon>Pasteurellales</taxon>
        <taxon>Pasteurellaceae</taxon>
        <taxon>Haemophilus</taxon>
    </lineage>
</organism>
<gene>
    <name evidence="13" type="ORF">HMPREF9952_2068</name>
</gene>
<comment type="subcellular location">
    <subcellularLocation>
        <location evidence="10">Cytoplasm</location>
    </subcellularLocation>
</comment>
<dbReference type="AlphaFoldDB" id="F9Q992"/>
<dbReference type="Proteomes" id="UP000006235">
    <property type="component" value="Unassembled WGS sequence"/>
</dbReference>
<evidence type="ECO:0000313" key="13">
    <source>
        <dbReference type="EMBL" id="EGV05863.1"/>
    </source>
</evidence>
<evidence type="ECO:0000256" key="3">
    <source>
        <dbReference type="ARBA" id="ARBA00017228"/>
    </source>
</evidence>
<proteinExistence type="inferred from homology"/>
<evidence type="ECO:0000256" key="6">
    <source>
        <dbReference type="ARBA" id="ARBA00022723"/>
    </source>
</evidence>
<keyword evidence="11" id="KW-1133">Transmembrane helix</keyword>
<dbReference type="InterPro" id="IPR058240">
    <property type="entry name" value="rSAM_sf"/>
</dbReference>
<feature type="transmembrane region" description="Helical" evidence="11">
    <location>
        <begin position="370"/>
        <end position="391"/>
    </location>
</feature>
<keyword evidence="5 10" id="KW-0949">S-adenosyl-L-methionine</keyword>
<keyword evidence="10" id="KW-0963">Cytoplasm</keyword>
<keyword evidence="8 10" id="KW-0411">Iron-sulfur</keyword>
<evidence type="ECO:0000256" key="2">
    <source>
        <dbReference type="ARBA" id="ARBA00006100"/>
    </source>
</evidence>
<dbReference type="GO" id="GO:0004109">
    <property type="term" value="F:coproporphyrinogen oxidase activity"/>
    <property type="evidence" value="ECO:0007669"/>
    <property type="project" value="InterPro"/>
</dbReference>
<dbReference type="PANTHER" id="PTHR13932:SF5">
    <property type="entry name" value="RADICAL S-ADENOSYL METHIONINE DOMAIN-CONTAINING PROTEIN 1, MITOCHONDRIAL"/>
    <property type="match status" value="1"/>
</dbReference>
<reference evidence="13 14" key="1">
    <citation type="submission" date="2011-07" db="EMBL/GenBank/DDBJ databases">
        <authorList>
            <person name="Harkins D.M."/>
            <person name="Madupu R."/>
            <person name="Durkin A.S."/>
            <person name="Torralba M."/>
            <person name="Methe B."/>
            <person name="Sutton G.G."/>
            <person name="Nelson K.E."/>
        </authorList>
    </citation>
    <scope>NUCLEOTIDE SEQUENCE [LARGE SCALE GENOMIC DNA]</scope>
    <source>
        <strain evidence="13 14">HK 85</strain>
    </source>
</reference>
<evidence type="ECO:0000256" key="4">
    <source>
        <dbReference type="ARBA" id="ARBA00022617"/>
    </source>
</evidence>
<comment type="similarity">
    <text evidence="2">Belongs to the anaerobic coproporphyrinogen-III oxidase family. HemW subfamily.</text>
</comment>
<dbReference type="InterPro" id="IPR004559">
    <property type="entry name" value="HemW-like"/>
</dbReference>
<evidence type="ECO:0000256" key="5">
    <source>
        <dbReference type="ARBA" id="ARBA00022691"/>
    </source>
</evidence>
<comment type="function">
    <text evidence="10">Probably acts as a heme chaperone, transferring heme to an unknown acceptor. Binds one molecule of heme per monomer, possibly covalently. Binds 1 [4Fe-4S] cluster. The cluster is coordinated with 3 cysteines and an exchangeable S-adenosyl-L-methionine.</text>
</comment>
<dbReference type="PANTHER" id="PTHR13932">
    <property type="entry name" value="COPROPORPHYRINIGEN III OXIDASE"/>
    <property type="match status" value="1"/>
</dbReference>
<dbReference type="SFLD" id="SFLDS00029">
    <property type="entry name" value="Radical_SAM"/>
    <property type="match status" value="2"/>
</dbReference>
<comment type="cofactor">
    <cofactor evidence="1">
        <name>[4Fe-4S] cluster</name>
        <dbReference type="ChEBI" id="CHEBI:49883"/>
    </cofactor>
</comment>
<dbReference type="GO" id="GO:0046872">
    <property type="term" value="F:metal ion binding"/>
    <property type="evidence" value="ECO:0007669"/>
    <property type="project" value="UniProtKB-UniRule"/>
</dbReference>
<name>F9Q992_9PAST</name>
<dbReference type="Pfam" id="PF06969">
    <property type="entry name" value="HemN_C"/>
    <property type="match status" value="1"/>
</dbReference>
<keyword evidence="10" id="KW-0004">4Fe-4S</keyword>
<dbReference type="EMBL" id="AFUV01000013">
    <property type="protein sequence ID" value="EGV05863.1"/>
    <property type="molecule type" value="Genomic_DNA"/>
</dbReference>
<dbReference type="STRING" id="1035188.HMPREF9952_2068"/>
<dbReference type="GO" id="GO:0006779">
    <property type="term" value="P:porphyrin-containing compound biosynthetic process"/>
    <property type="evidence" value="ECO:0007669"/>
    <property type="project" value="InterPro"/>
</dbReference>
<keyword evidence="13" id="KW-0560">Oxidoreductase</keyword>
<dbReference type="SMART" id="SM00729">
    <property type="entry name" value="Elp3"/>
    <property type="match status" value="1"/>
</dbReference>
<dbReference type="Pfam" id="PF04055">
    <property type="entry name" value="Radical_SAM"/>
    <property type="match status" value="1"/>
</dbReference>
<dbReference type="InterPro" id="IPR006638">
    <property type="entry name" value="Elp3/MiaA/NifB-like_rSAM"/>
</dbReference>
<dbReference type="InterPro" id="IPR034505">
    <property type="entry name" value="Coproporphyrinogen-III_oxidase"/>
</dbReference>
<dbReference type="InterPro" id="IPR013785">
    <property type="entry name" value="Aldolase_TIM"/>
</dbReference>
<keyword evidence="6 10" id="KW-0479">Metal-binding</keyword>
<evidence type="ECO:0000256" key="10">
    <source>
        <dbReference type="RuleBase" id="RU364116"/>
    </source>
</evidence>
<dbReference type="SUPFAM" id="SSF102114">
    <property type="entry name" value="Radical SAM enzymes"/>
    <property type="match status" value="1"/>
</dbReference>
<evidence type="ECO:0000313" key="14">
    <source>
        <dbReference type="Proteomes" id="UP000006235"/>
    </source>
</evidence>
<keyword evidence="4 10" id="KW-0349">Heme</keyword>
<evidence type="ECO:0000256" key="9">
    <source>
        <dbReference type="ARBA" id="ARBA00023186"/>
    </source>
</evidence>
<dbReference type="InterPro" id="IPR010723">
    <property type="entry name" value="HemN_C"/>
</dbReference>
<keyword evidence="11" id="KW-0812">Transmembrane</keyword>
<dbReference type="InterPro" id="IPR007197">
    <property type="entry name" value="rSAM"/>
</dbReference>
<evidence type="ECO:0000256" key="7">
    <source>
        <dbReference type="ARBA" id="ARBA00023004"/>
    </source>
</evidence>
<keyword evidence="11" id="KW-0472">Membrane</keyword>
<keyword evidence="9 10" id="KW-0143">Chaperone</keyword>
<dbReference type="CDD" id="cd01335">
    <property type="entry name" value="Radical_SAM"/>
    <property type="match status" value="1"/>
</dbReference>
<dbReference type="SFLD" id="SFLDF00288">
    <property type="entry name" value="HemN-like__clustered_with_nucl"/>
    <property type="match status" value="1"/>
</dbReference>
<dbReference type="SFLD" id="SFLDG01065">
    <property type="entry name" value="anaerobic_coproporphyrinogen-I"/>
    <property type="match status" value="2"/>
</dbReference>
<dbReference type="SFLD" id="SFLDG01082">
    <property type="entry name" value="B12-binding_domain_containing"/>
    <property type="match status" value="1"/>
</dbReference>
<dbReference type="NCBIfam" id="TIGR00539">
    <property type="entry name" value="hemN_rel"/>
    <property type="match status" value="1"/>
</dbReference>
<evidence type="ECO:0000256" key="8">
    <source>
        <dbReference type="ARBA" id="ARBA00023014"/>
    </source>
</evidence>
<dbReference type="GO" id="GO:0051539">
    <property type="term" value="F:4 iron, 4 sulfur cluster binding"/>
    <property type="evidence" value="ECO:0007669"/>
    <property type="project" value="UniProtKB-UniRule"/>
</dbReference>
<protein>
    <recommendedName>
        <fullName evidence="3 10">Heme chaperone HemW</fullName>
    </recommendedName>
</protein>